<keyword evidence="2 10" id="KW-0285">Flavoprotein</keyword>
<feature type="binding site" evidence="8">
    <location>
        <position position="310"/>
    </location>
    <ligand>
        <name>NAD(+)</name>
        <dbReference type="ChEBI" id="CHEBI:57540"/>
    </ligand>
</feature>
<comment type="caution">
    <text evidence="14">The sequence shown here is derived from an EMBL/GenBank/DDBJ whole genome shotgun (WGS) entry which is preliminary data.</text>
</comment>
<dbReference type="PROSITE" id="PS00076">
    <property type="entry name" value="PYRIDINE_REDOX_1"/>
    <property type="match status" value="1"/>
</dbReference>
<accession>A0A2S8FM72</accession>
<evidence type="ECO:0000313" key="15">
    <source>
        <dbReference type="Proteomes" id="UP000240009"/>
    </source>
</evidence>
<dbReference type="PRINTS" id="PR00411">
    <property type="entry name" value="PNDRDTASEI"/>
</dbReference>
<dbReference type="GO" id="GO:0050660">
    <property type="term" value="F:flavin adenine dinucleotide binding"/>
    <property type="evidence" value="ECO:0007669"/>
    <property type="project" value="TreeGrafter"/>
</dbReference>
<dbReference type="InterPro" id="IPR023753">
    <property type="entry name" value="FAD/NAD-binding_dom"/>
</dbReference>
<gene>
    <name evidence="14" type="ORF">C5Y96_10310</name>
</gene>
<keyword evidence="4" id="KW-0521">NADP</keyword>
<protein>
    <submittedName>
        <fullName evidence="14">FAD-containing oxidoreductase</fullName>
    </submittedName>
</protein>
<comment type="cofactor">
    <cofactor evidence="8">
        <name>FAD</name>
        <dbReference type="ChEBI" id="CHEBI:57692"/>
    </cofactor>
    <text evidence="8">Binds 1 FAD per subunit.</text>
</comment>
<feature type="domain" description="FAD/NAD(P)-binding" evidence="13">
    <location>
        <begin position="49"/>
        <end position="361"/>
    </location>
</feature>
<dbReference type="SUPFAM" id="SSF55424">
    <property type="entry name" value="FAD/NAD-linked reductases, dimerisation (C-terminal) domain"/>
    <property type="match status" value="1"/>
</dbReference>
<evidence type="ECO:0000259" key="13">
    <source>
        <dbReference type="Pfam" id="PF07992"/>
    </source>
</evidence>
<dbReference type="GO" id="GO:0003955">
    <property type="term" value="F:NAD(P)H dehydrogenase (quinone) activity"/>
    <property type="evidence" value="ECO:0007669"/>
    <property type="project" value="TreeGrafter"/>
</dbReference>
<dbReference type="FunFam" id="3.30.390.30:FF:000001">
    <property type="entry name" value="Dihydrolipoyl dehydrogenase"/>
    <property type="match status" value="1"/>
</dbReference>
<dbReference type="PIRSF" id="PIRSF000350">
    <property type="entry name" value="Mercury_reductase_MerA"/>
    <property type="match status" value="1"/>
</dbReference>
<name>A0A2S8FM72_9BACT</name>
<evidence type="ECO:0000313" key="14">
    <source>
        <dbReference type="EMBL" id="PQO33237.1"/>
    </source>
</evidence>
<dbReference type="Proteomes" id="UP000240009">
    <property type="component" value="Unassembled WGS sequence"/>
</dbReference>
<keyword evidence="6" id="KW-1015">Disulfide bond</keyword>
<dbReference type="InterPro" id="IPR001100">
    <property type="entry name" value="Pyr_nuc-diS_OxRdtase"/>
</dbReference>
<dbReference type="InterPro" id="IPR012999">
    <property type="entry name" value="Pyr_OxRdtase_I_AS"/>
</dbReference>
<evidence type="ECO:0000256" key="7">
    <source>
        <dbReference type="ARBA" id="ARBA00023284"/>
    </source>
</evidence>
<evidence type="ECO:0000256" key="4">
    <source>
        <dbReference type="ARBA" id="ARBA00022857"/>
    </source>
</evidence>
<reference evidence="14 15" key="1">
    <citation type="submission" date="2018-02" db="EMBL/GenBank/DDBJ databases">
        <title>Comparative genomes isolates from brazilian mangrove.</title>
        <authorList>
            <person name="Araujo J.E."/>
            <person name="Taketani R.G."/>
            <person name="Silva M.C.P."/>
            <person name="Loureco M.V."/>
            <person name="Andreote F.D."/>
        </authorList>
    </citation>
    <scope>NUCLEOTIDE SEQUENCE [LARGE SCALE GENOMIC DNA]</scope>
    <source>
        <strain evidence="14 15">HEX-2 MGV</strain>
    </source>
</reference>
<organism evidence="14 15">
    <name type="scientific">Blastopirellula marina</name>
    <dbReference type="NCBI Taxonomy" id="124"/>
    <lineage>
        <taxon>Bacteria</taxon>
        <taxon>Pseudomonadati</taxon>
        <taxon>Planctomycetota</taxon>
        <taxon>Planctomycetia</taxon>
        <taxon>Pirellulales</taxon>
        <taxon>Pirellulaceae</taxon>
        <taxon>Blastopirellula</taxon>
    </lineage>
</organism>
<evidence type="ECO:0000256" key="2">
    <source>
        <dbReference type="ARBA" id="ARBA00022630"/>
    </source>
</evidence>
<dbReference type="Gene3D" id="3.30.390.30">
    <property type="match status" value="1"/>
</dbReference>
<dbReference type="SUPFAM" id="SSF51905">
    <property type="entry name" value="FAD/NAD(P)-binding domain"/>
    <property type="match status" value="1"/>
</dbReference>
<evidence type="ECO:0000256" key="9">
    <source>
        <dbReference type="PIRSR" id="PIRSR000350-4"/>
    </source>
</evidence>
<dbReference type="Pfam" id="PF02852">
    <property type="entry name" value="Pyr_redox_dim"/>
    <property type="match status" value="1"/>
</dbReference>
<dbReference type="Gene3D" id="3.50.50.60">
    <property type="entry name" value="FAD/NAD(P)-binding domain"/>
    <property type="match status" value="2"/>
</dbReference>
<dbReference type="PANTHER" id="PTHR43014:SF2">
    <property type="entry name" value="MERCURIC REDUCTASE"/>
    <property type="match status" value="1"/>
</dbReference>
<feature type="disulfide bond" description="Redox-active" evidence="9">
    <location>
        <begin position="86"/>
        <end position="91"/>
    </location>
</feature>
<keyword evidence="5 10" id="KW-0560">Oxidoreductase</keyword>
<feature type="binding site" evidence="8">
    <location>
        <position position="95"/>
    </location>
    <ligand>
        <name>FAD</name>
        <dbReference type="ChEBI" id="CHEBI:57692"/>
    </ligand>
</feature>
<dbReference type="EMBL" id="PUIA01000035">
    <property type="protein sequence ID" value="PQO33237.1"/>
    <property type="molecule type" value="Genomic_DNA"/>
</dbReference>
<feature type="region of interest" description="Disordered" evidence="11">
    <location>
        <begin position="1"/>
        <end position="28"/>
    </location>
</feature>
<dbReference type="Pfam" id="PF07992">
    <property type="entry name" value="Pyr_redox_2"/>
    <property type="match status" value="1"/>
</dbReference>
<keyword evidence="8" id="KW-0520">NAD</keyword>
<evidence type="ECO:0000256" key="6">
    <source>
        <dbReference type="ARBA" id="ARBA00023157"/>
    </source>
</evidence>
<evidence type="ECO:0000256" key="1">
    <source>
        <dbReference type="ARBA" id="ARBA00007532"/>
    </source>
</evidence>
<keyword evidence="8" id="KW-0547">Nucleotide-binding</keyword>
<sequence length="518" mass="56254">MAPQDRPQSFPDGVISRLPQTSPNDSANRRLVENVHPADWKPPQPSGRYNLVVIGAGTAGLVAAAGAAGLGAKVALIERDLMGGDCLNVGCVPSKGIISAARMVLQQRRGSEFGINTSAHEAIDFAAVMQRMRTLRAEISPNDSAERFCKLGVDVYFGQAQFVDSQTVQVDGQRLKFKKAVIATGARAAIPSIAGLDRVDYLTNESVFSLTKLPPRLGVVGSGPIGCELAQAFSLLGSQVTLLGRSPHVLPKEDADASTIVAKAMTRDGVRIHNGTSNLQVKPGEAISLTWSENEISHQADVDQLLFATGRRPNVEHLNLEAVGVHYNEQGVQVNDRLQTTNRNIFAAGDICSPYQFTHAADFMARAVIQNALFFGRKRWTDLIIPWCTYTSPEVAHVGLSEHQAKEQGRGIDTYSQHFTENDRAILAGETEGLVKVHVKKNTDKIVGATIVAPHAGEMISEITLAMTHGLGLGKIGSTIHPYPTQTEAIRKLGDQYNRTRLTPFVKSLFERWLTWSR</sequence>
<evidence type="ECO:0000256" key="5">
    <source>
        <dbReference type="ARBA" id="ARBA00023002"/>
    </source>
</evidence>
<proteinExistence type="inferred from homology"/>
<evidence type="ECO:0000256" key="11">
    <source>
        <dbReference type="SAM" id="MobiDB-lite"/>
    </source>
</evidence>
<evidence type="ECO:0000256" key="3">
    <source>
        <dbReference type="ARBA" id="ARBA00022827"/>
    </source>
</evidence>
<dbReference type="PRINTS" id="PR00368">
    <property type="entry name" value="FADPNR"/>
</dbReference>
<feature type="domain" description="Pyridine nucleotide-disulphide oxidoreductase dimerisation" evidence="12">
    <location>
        <begin position="385"/>
        <end position="492"/>
    </location>
</feature>
<evidence type="ECO:0000259" key="12">
    <source>
        <dbReference type="Pfam" id="PF02852"/>
    </source>
</evidence>
<dbReference type="RefSeq" id="WP_105352804.1">
    <property type="nucleotide sequence ID" value="NZ_PUIA01000035.1"/>
</dbReference>
<dbReference type="InterPro" id="IPR004099">
    <property type="entry name" value="Pyr_nucl-diS_OxRdtase_dimer"/>
</dbReference>
<feature type="binding site" evidence="8">
    <location>
        <position position="350"/>
    </location>
    <ligand>
        <name>FAD</name>
        <dbReference type="ChEBI" id="CHEBI:57692"/>
    </ligand>
</feature>
<dbReference type="OrthoDB" id="230580at2"/>
<dbReference type="NCBIfam" id="NF004991">
    <property type="entry name" value="PRK06370.1-3"/>
    <property type="match status" value="1"/>
</dbReference>
<keyword evidence="3 8" id="KW-0274">FAD</keyword>
<comment type="similarity">
    <text evidence="1 10">Belongs to the class-I pyridine nucleotide-disulfide oxidoreductase family.</text>
</comment>
<dbReference type="PANTHER" id="PTHR43014">
    <property type="entry name" value="MERCURIC REDUCTASE"/>
    <property type="match status" value="1"/>
</dbReference>
<dbReference type="GO" id="GO:0016668">
    <property type="term" value="F:oxidoreductase activity, acting on a sulfur group of donors, NAD(P) as acceptor"/>
    <property type="evidence" value="ECO:0007669"/>
    <property type="project" value="InterPro"/>
</dbReference>
<evidence type="ECO:0000256" key="8">
    <source>
        <dbReference type="PIRSR" id="PIRSR000350-3"/>
    </source>
</evidence>
<dbReference type="AlphaFoldDB" id="A0A2S8FM72"/>
<feature type="binding site" evidence="8">
    <location>
        <begin position="221"/>
        <end position="228"/>
    </location>
    <ligand>
        <name>NAD(+)</name>
        <dbReference type="ChEBI" id="CHEBI:57540"/>
    </ligand>
</feature>
<evidence type="ECO:0000256" key="10">
    <source>
        <dbReference type="RuleBase" id="RU003691"/>
    </source>
</evidence>
<dbReference type="InterPro" id="IPR008143">
    <property type="entry name" value="Ala_DH/PNT_CS2"/>
</dbReference>
<dbReference type="PROSITE" id="PS00837">
    <property type="entry name" value="ALADH_PNT_2"/>
    <property type="match status" value="1"/>
</dbReference>
<keyword evidence="7 10" id="KW-0676">Redox-active center</keyword>
<dbReference type="InterPro" id="IPR016156">
    <property type="entry name" value="FAD/NAD-linked_Rdtase_dimer_sf"/>
</dbReference>
<dbReference type="InterPro" id="IPR036188">
    <property type="entry name" value="FAD/NAD-bd_sf"/>
</dbReference>